<dbReference type="Proteomes" id="UP000306980">
    <property type="component" value="Unassembled WGS sequence"/>
</dbReference>
<evidence type="ECO:0000313" key="3">
    <source>
        <dbReference type="Proteomes" id="UP000306980"/>
    </source>
</evidence>
<keyword evidence="1" id="KW-0812">Transmembrane</keyword>
<dbReference type="RefSeq" id="WP_138602441.1">
    <property type="nucleotide sequence ID" value="NZ_VCIA01000001.1"/>
</dbReference>
<gene>
    <name evidence="2" type="ORF">FFL34_06120</name>
</gene>
<evidence type="ECO:0000256" key="1">
    <source>
        <dbReference type="SAM" id="Phobius"/>
    </source>
</evidence>
<dbReference type="AlphaFoldDB" id="A0A5S3QIT8"/>
<sequence length="90" mass="10127">MFSLLFIVDWVGKSLLFTISLGILLLPALFQLLLTLLPMELIQYNFLRPGGIRTLPLLTTSAKGRFFRLGAFNYRDTLIRPGLKDALSKG</sequence>
<keyword evidence="1" id="KW-0472">Membrane</keyword>
<organism evidence="2 3">
    <name type="scientific">Lentibacillus cibarius</name>
    <dbReference type="NCBI Taxonomy" id="2583219"/>
    <lineage>
        <taxon>Bacteria</taxon>
        <taxon>Bacillati</taxon>
        <taxon>Bacillota</taxon>
        <taxon>Bacilli</taxon>
        <taxon>Bacillales</taxon>
        <taxon>Bacillaceae</taxon>
        <taxon>Lentibacillus</taxon>
    </lineage>
</organism>
<keyword evidence="1" id="KW-1133">Transmembrane helix</keyword>
<feature type="transmembrane region" description="Helical" evidence="1">
    <location>
        <begin position="15"/>
        <end position="37"/>
    </location>
</feature>
<reference evidence="2 3" key="1">
    <citation type="submission" date="2019-05" db="EMBL/GenBank/DDBJ databases">
        <title>Genomic analysis of Lentibacillus sp. NKC220-2.</title>
        <authorList>
            <person name="Oh Y.J."/>
        </authorList>
    </citation>
    <scope>NUCLEOTIDE SEQUENCE [LARGE SCALE GENOMIC DNA]</scope>
    <source>
        <strain evidence="2 3">NKC220-2</strain>
    </source>
</reference>
<protein>
    <submittedName>
        <fullName evidence="2">Uncharacterized protein</fullName>
    </submittedName>
</protein>
<dbReference type="EMBL" id="VCIA01000001">
    <property type="protein sequence ID" value="TMN21738.1"/>
    <property type="molecule type" value="Genomic_DNA"/>
</dbReference>
<proteinExistence type="predicted"/>
<name>A0A5S3QIT8_9BACI</name>
<evidence type="ECO:0000313" key="2">
    <source>
        <dbReference type="EMBL" id="TMN21738.1"/>
    </source>
</evidence>
<comment type="caution">
    <text evidence="2">The sequence shown here is derived from an EMBL/GenBank/DDBJ whole genome shotgun (WGS) entry which is preliminary data.</text>
</comment>
<accession>A0A5S3QIT8</accession>